<dbReference type="RefSeq" id="WP_233677677.1">
    <property type="nucleotide sequence ID" value="NZ_JAJUOS010000012.1"/>
</dbReference>
<comment type="caution">
    <text evidence="1">The sequence shown here is derived from an EMBL/GenBank/DDBJ whole genome shotgun (WGS) entry which is preliminary data.</text>
</comment>
<evidence type="ECO:0000313" key="2">
    <source>
        <dbReference type="Proteomes" id="UP001521181"/>
    </source>
</evidence>
<reference evidence="1 2" key="1">
    <citation type="submission" date="2021-12" db="EMBL/GenBank/DDBJ databases">
        <title>Sinirhodobacter sp. WL0062 is a bacterium isolated from seawater.</title>
        <authorList>
            <person name="Wang L."/>
            <person name="He W."/>
            <person name="Zhang D.-F."/>
        </authorList>
    </citation>
    <scope>NUCLEOTIDE SEQUENCE [LARGE SCALE GENOMIC DNA]</scope>
    <source>
        <strain evidence="1 2">WL0062</strain>
    </source>
</reference>
<dbReference type="Proteomes" id="UP001521181">
    <property type="component" value="Unassembled WGS sequence"/>
</dbReference>
<keyword evidence="2" id="KW-1185">Reference proteome</keyword>
<name>A0ABS8YZQ0_9RHOB</name>
<dbReference type="EMBL" id="JAJUOS010000012">
    <property type="protein sequence ID" value="MCE5974740.1"/>
    <property type="molecule type" value="Genomic_DNA"/>
</dbReference>
<proteinExistence type="predicted"/>
<organism evidence="1 2">
    <name type="scientific">Rhodobacter flavimaris</name>
    <dbReference type="NCBI Taxonomy" id="2907145"/>
    <lineage>
        <taxon>Bacteria</taxon>
        <taxon>Pseudomonadati</taxon>
        <taxon>Pseudomonadota</taxon>
        <taxon>Alphaproteobacteria</taxon>
        <taxon>Rhodobacterales</taxon>
        <taxon>Rhodobacter group</taxon>
        <taxon>Rhodobacter</taxon>
    </lineage>
</organism>
<gene>
    <name evidence="1" type="ORF">LZA78_14720</name>
</gene>
<accession>A0ABS8YZQ0</accession>
<protein>
    <submittedName>
        <fullName evidence="1">Uncharacterized protein</fullName>
    </submittedName>
</protein>
<sequence length="54" mass="6326">MLRAFAFLTRWGFFAPAGDDGLDDRYAALTTRRARFIPRKRRVTLFKAPARKPR</sequence>
<evidence type="ECO:0000313" key="1">
    <source>
        <dbReference type="EMBL" id="MCE5974740.1"/>
    </source>
</evidence>